<evidence type="ECO:0000313" key="3">
    <source>
        <dbReference type="RefSeq" id="XP_024888386.1"/>
    </source>
</evidence>
<dbReference type="AlphaFoldDB" id="A0A6J1R633"/>
<proteinExistence type="predicted"/>
<feature type="compositionally biased region" description="Pro residues" evidence="1">
    <location>
        <begin position="145"/>
        <end position="158"/>
    </location>
</feature>
<accession>A0A6J1R633</accession>
<reference evidence="3" key="1">
    <citation type="submission" date="2025-08" db="UniProtKB">
        <authorList>
            <consortium name="RefSeq"/>
        </authorList>
    </citation>
    <scope>IDENTIFICATION</scope>
    <source>
        <tissue evidence="3">Whole body</tissue>
    </source>
</reference>
<feature type="region of interest" description="Disordered" evidence="1">
    <location>
        <begin position="126"/>
        <end position="178"/>
    </location>
</feature>
<gene>
    <name evidence="3" type="primary">LOC112465187</name>
</gene>
<dbReference type="Proteomes" id="UP000504618">
    <property type="component" value="Unplaced"/>
</dbReference>
<dbReference type="OrthoDB" id="7555402at2759"/>
<evidence type="ECO:0000256" key="1">
    <source>
        <dbReference type="SAM" id="MobiDB-lite"/>
    </source>
</evidence>
<name>A0A6J1R633_9HYME</name>
<organism evidence="2 3">
    <name type="scientific">Temnothorax curvispinosus</name>
    <dbReference type="NCBI Taxonomy" id="300111"/>
    <lineage>
        <taxon>Eukaryota</taxon>
        <taxon>Metazoa</taxon>
        <taxon>Ecdysozoa</taxon>
        <taxon>Arthropoda</taxon>
        <taxon>Hexapoda</taxon>
        <taxon>Insecta</taxon>
        <taxon>Pterygota</taxon>
        <taxon>Neoptera</taxon>
        <taxon>Endopterygota</taxon>
        <taxon>Hymenoptera</taxon>
        <taxon>Apocrita</taxon>
        <taxon>Aculeata</taxon>
        <taxon>Formicoidea</taxon>
        <taxon>Formicidae</taxon>
        <taxon>Myrmicinae</taxon>
        <taxon>Temnothorax</taxon>
    </lineage>
</organism>
<dbReference type="RefSeq" id="XP_024888386.1">
    <property type="nucleotide sequence ID" value="XM_025032618.1"/>
</dbReference>
<keyword evidence="2" id="KW-1185">Reference proteome</keyword>
<sequence length="245" mass="26167">MAADQSESTTQRDILAEIEAILAELVEYDPVCPGFGTTWTKLFAPGSAATAATAAILAKPAVAPPTRKTVPTVGCAVQRLDTQQRRKLEWLTTPPPPLSQARPQSGPKITNVERVNLDLAAIRGRLTTKPLAPPPTPANNSPASTKPPPLPITGPMAPPKATTARISAPPPPRPAPADVQPLRAEGTQLPPPIPVAVEDGHIVWVPHYHAHVSRQHKTRSGGKRWHIRFNATGSVRSIREIGPKM</sequence>
<dbReference type="GeneID" id="112465187"/>
<evidence type="ECO:0000313" key="2">
    <source>
        <dbReference type="Proteomes" id="UP000504618"/>
    </source>
</evidence>
<protein>
    <submittedName>
        <fullName evidence="3">Formin-like protein 5</fullName>
    </submittedName>
</protein>